<dbReference type="AlphaFoldDB" id="A0A6L6YIW0"/>
<dbReference type="GO" id="GO:0005886">
    <property type="term" value="C:plasma membrane"/>
    <property type="evidence" value="ECO:0007669"/>
    <property type="project" value="UniProtKB-SubCell"/>
</dbReference>
<keyword evidence="1" id="KW-1003">Cell membrane</keyword>
<evidence type="ECO:0000313" key="3">
    <source>
        <dbReference type="Proteomes" id="UP000472580"/>
    </source>
</evidence>
<evidence type="ECO:0000313" key="2">
    <source>
        <dbReference type="EMBL" id="MVX57695.1"/>
    </source>
</evidence>
<dbReference type="PANTHER" id="PTHR33383">
    <property type="entry name" value="MEMBRANE PROTEIN INSERTION EFFICIENCY FACTOR-RELATED"/>
    <property type="match status" value="1"/>
</dbReference>
<sequence>MIKLFLLTLIRCYQLIFSPIVGHNCRFLPTCSHYSYTSIERFGAVKGCWLTLFRLLRCQPFGGSGIDEVPEKFRWRCWCKNSDCNSASSNYIFQSKLENTNHGK</sequence>
<dbReference type="EMBL" id="WSRP01000041">
    <property type="protein sequence ID" value="MVX57695.1"/>
    <property type="molecule type" value="Genomic_DNA"/>
</dbReference>
<dbReference type="NCBIfam" id="TIGR00278">
    <property type="entry name" value="membrane protein insertion efficiency factor YidD"/>
    <property type="match status" value="1"/>
</dbReference>
<gene>
    <name evidence="2" type="primary">yidD</name>
    <name evidence="2" type="ORF">E5987_10895</name>
</gene>
<evidence type="ECO:0000256" key="1">
    <source>
        <dbReference type="HAMAP-Rule" id="MF_00386"/>
    </source>
</evidence>
<dbReference type="OrthoDB" id="9801753at2"/>
<reference evidence="2 3" key="1">
    <citation type="submission" date="2019-12" db="EMBL/GenBank/DDBJ databases">
        <title>Microbes associate with the intestines of laboratory mice.</title>
        <authorList>
            <person name="Navarre W."/>
            <person name="Wong E."/>
        </authorList>
    </citation>
    <scope>NUCLEOTIDE SEQUENCE [LARGE SCALE GENOMIC DNA]</scope>
    <source>
        <strain evidence="2 3">NM82_D38</strain>
    </source>
</reference>
<organism evidence="2 3">
    <name type="scientific">Parasutterella muris</name>
    <dbReference type="NCBI Taxonomy" id="2565572"/>
    <lineage>
        <taxon>Bacteria</taxon>
        <taxon>Pseudomonadati</taxon>
        <taxon>Pseudomonadota</taxon>
        <taxon>Betaproteobacteria</taxon>
        <taxon>Burkholderiales</taxon>
        <taxon>Sutterellaceae</taxon>
        <taxon>Parasutterella</taxon>
    </lineage>
</organism>
<keyword evidence="3" id="KW-1185">Reference proteome</keyword>
<comment type="subcellular location">
    <subcellularLocation>
        <location evidence="1">Cell membrane</location>
        <topology evidence="1">Peripheral membrane protein</topology>
        <orientation evidence="1">Cytoplasmic side</orientation>
    </subcellularLocation>
</comment>
<comment type="caution">
    <text evidence="2">The sequence shown here is derived from an EMBL/GenBank/DDBJ whole genome shotgun (WGS) entry which is preliminary data.</text>
</comment>
<dbReference type="PANTHER" id="PTHR33383:SF1">
    <property type="entry name" value="MEMBRANE PROTEIN INSERTION EFFICIENCY FACTOR-RELATED"/>
    <property type="match status" value="1"/>
</dbReference>
<name>A0A6L6YIW0_9BURK</name>
<proteinExistence type="inferred from homology"/>
<dbReference type="Proteomes" id="UP000472580">
    <property type="component" value="Unassembled WGS sequence"/>
</dbReference>
<dbReference type="SMART" id="SM01234">
    <property type="entry name" value="Haemolytic"/>
    <property type="match status" value="1"/>
</dbReference>
<dbReference type="RefSeq" id="WP_160336109.1">
    <property type="nucleotide sequence ID" value="NZ_CALPCR010000016.1"/>
</dbReference>
<protein>
    <recommendedName>
        <fullName evidence="1">Putative membrane protein insertion efficiency factor</fullName>
    </recommendedName>
</protein>
<dbReference type="HAMAP" id="MF_00386">
    <property type="entry name" value="UPF0161_YidD"/>
    <property type="match status" value="1"/>
</dbReference>
<dbReference type="Pfam" id="PF01809">
    <property type="entry name" value="YidD"/>
    <property type="match status" value="1"/>
</dbReference>
<accession>A0A6L6YIW0</accession>
<dbReference type="InterPro" id="IPR002696">
    <property type="entry name" value="Membr_insert_effic_factor_YidD"/>
</dbReference>
<comment type="similarity">
    <text evidence="1">Belongs to the UPF0161 family.</text>
</comment>
<comment type="function">
    <text evidence="1">Could be involved in insertion of integral membrane proteins into the membrane.</text>
</comment>
<keyword evidence="1" id="KW-0472">Membrane</keyword>